<gene>
    <name evidence="1" type="ORF">D8674_039527</name>
</gene>
<proteinExistence type="predicted"/>
<evidence type="ECO:0000313" key="1">
    <source>
        <dbReference type="EMBL" id="KAB2620769.1"/>
    </source>
</evidence>
<dbReference type="AlphaFoldDB" id="A0A5N5GYQ9"/>
<name>A0A5N5GYQ9_9ROSA</name>
<accession>A0A5N5GYQ9</accession>
<organism evidence="1 2">
    <name type="scientific">Pyrus ussuriensis x Pyrus communis</name>
    <dbReference type="NCBI Taxonomy" id="2448454"/>
    <lineage>
        <taxon>Eukaryota</taxon>
        <taxon>Viridiplantae</taxon>
        <taxon>Streptophyta</taxon>
        <taxon>Embryophyta</taxon>
        <taxon>Tracheophyta</taxon>
        <taxon>Spermatophyta</taxon>
        <taxon>Magnoliopsida</taxon>
        <taxon>eudicotyledons</taxon>
        <taxon>Gunneridae</taxon>
        <taxon>Pentapetalae</taxon>
        <taxon>rosids</taxon>
        <taxon>fabids</taxon>
        <taxon>Rosales</taxon>
        <taxon>Rosaceae</taxon>
        <taxon>Amygdaloideae</taxon>
        <taxon>Maleae</taxon>
        <taxon>Pyrus</taxon>
    </lineage>
</organism>
<reference evidence="1 2" key="1">
    <citation type="submission" date="2019-09" db="EMBL/GenBank/DDBJ databases">
        <authorList>
            <person name="Ou C."/>
        </authorList>
    </citation>
    <scope>NUCLEOTIDE SEQUENCE [LARGE SCALE GENOMIC DNA]</scope>
    <source>
        <strain evidence="1">S2</strain>
        <tissue evidence="1">Leaf</tissue>
    </source>
</reference>
<protein>
    <submittedName>
        <fullName evidence="1">Uncharacterized protein</fullName>
    </submittedName>
</protein>
<reference evidence="1 2" key="2">
    <citation type="submission" date="2019-11" db="EMBL/GenBank/DDBJ databases">
        <title>A de novo genome assembly of a pear dwarfing rootstock.</title>
        <authorList>
            <person name="Wang F."/>
            <person name="Wang J."/>
            <person name="Li S."/>
            <person name="Zhang Y."/>
            <person name="Fang M."/>
            <person name="Ma L."/>
            <person name="Zhao Y."/>
            <person name="Jiang S."/>
        </authorList>
    </citation>
    <scope>NUCLEOTIDE SEQUENCE [LARGE SCALE GENOMIC DNA]</scope>
    <source>
        <strain evidence="1">S2</strain>
        <tissue evidence="1">Leaf</tissue>
    </source>
</reference>
<dbReference type="Proteomes" id="UP000327157">
    <property type="component" value="Unassembled WGS sequence"/>
</dbReference>
<dbReference type="EMBL" id="SMOL01000293">
    <property type="protein sequence ID" value="KAB2620769.1"/>
    <property type="molecule type" value="Genomic_DNA"/>
</dbReference>
<keyword evidence="2" id="KW-1185">Reference proteome</keyword>
<sequence length="80" mass="8698">MVNRKTEQERYPPPQTAIIAIAEQLSARTTAVAAAQAEAWKQAAIAAPGHEAHGNQEQRMPRSLQFGSSQAQILCSIQSR</sequence>
<comment type="caution">
    <text evidence="1">The sequence shown here is derived from an EMBL/GenBank/DDBJ whole genome shotgun (WGS) entry which is preliminary data.</text>
</comment>
<evidence type="ECO:0000313" key="2">
    <source>
        <dbReference type="Proteomes" id="UP000327157"/>
    </source>
</evidence>